<sequence length="144" mass="16168">MRRMLFWIVIIVVVVPLAYIRLAPSDPARFNRQAKPVDTATELRTGGYVWRKVLEEDGQNALRSLADAAAATPRTQALAGSVEEGQITYVTRTKWMGFPDYTTFGIYDTPKGERYLEAFGRARFGRSDLGVNAKRIKGWLAALK</sequence>
<comment type="caution">
    <text evidence="1">The sequence shown here is derived from an EMBL/GenBank/DDBJ whole genome shotgun (WGS) entry which is preliminary data.</text>
</comment>
<evidence type="ECO:0000313" key="2">
    <source>
        <dbReference type="Proteomes" id="UP000732193"/>
    </source>
</evidence>
<dbReference type="Proteomes" id="UP000732193">
    <property type="component" value="Unassembled WGS sequence"/>
</dbReference>
<keyword evidence="2" id="KW-1185">Reference proteome</keyword>
<reference evidence="1 2" key="1">
    <citation type="submission" date="2021-01" db="EMBL/GenBank/DDBJ databases">
        <title>Diatom-associated Roseobacters Show Island Model of Population Structure.</title>
        <authorList>
            <person name="Qu L."/>
            <person name="Feng X."/>
            <person name="Chen Y."/>
            <person name="Li L."/>
            <person name="Wang X."/>
            <person name="Hu Z."/>
            <person name="Wang H."/>
            <person name="Luo H."/>
        </authorList>
    </citation>
    <scope>NUCLEOTIDE SEQUENCE [LARGE SCALE GENOMIC DNA]</scope>
    <source>
        <strain evidence="1 2">TR60-84</strain>
    </source>
</reference>
<accession>A0AAE2VVB4</accession>
<dbReference type="InterPro" id="IPR010865">
    <property type="entry name" value="DUF1499"/>
</dbReference>
<gene>
    <name evidence="1" type="ORF">JQV55_02485</name>
</gene>
<protein>
    <submittedName>
        <fullName evidence="1">DUF1499 domain-containing protein</fullName>
    </submittedName>
</protein>
<organism evidence="1 2">
    <name type="scientific">Sulfitobacter geojensis</name>
    <dbReference type="NCBI Taxonomy" id="1342299"/>
    <lineage>
        <taxon>Bacteria</taxon>
        <taxon>Pseudomonadati</taxon>
        <taxon>Pseudomonadota</taxon>
        <taxon>Alphaproteobacteria</taxon>
        <taxon>Rhodobacterales</taxon>
        <taxon>Roseobacteraceae</taxon>
        <taxon>Sulfitobacter</taxon>
    </lineage>
</organism>
<dbReference type="EMBL" id="JAFBRM010000001">
    <property type="protein sequence ID" value="MBM1712427.1"/>
    <property type="molecule type" value="Genomic_DNA"/>
</dbReference>
<dbReference type="AlphaFoldDB" id="A0AAE2VVB4"/>
<name>A0AAE2VVB4_9RHOB</name>
<dbReference type="Pfam" id="PF07386">
    <property type="entry name" value="DUF1499"/>
    <property type="match status" value="1"/>
</dbReference>
<evidence type="ECO:0000313" key="1">
    <source>
        <dbReference type="EMBL" id="MBM1712427.1"/>
    </source>
</evidence>
<proteinExistence type="predicted"/>